<name>A0A0E9W9W3_ANGAN</name>
<evidence type="ECO:0000313" key="2">
    <source>
        <dbReference type="EMBL" id="JAH87152.1"/>
    </source>
</evidence>
<evidence type="ECO:0000256" key="1">
    <source>
        <dbReference type="SAM" id="MobiDB-lite"/>
    </source>
</evidence>
<reference evidence="2" key="1">
    <citation type="submission" date="2014-11" db="EMBL/GenBank/DDBJ databases">
        <authorList>
            <person name="Amaro Gonzalez C."/>
        </authorList>
    </citation>
    <scope>NUCLEOTIDE SEQUENCE</scope>
</reference>
<organism evidence="2">
    <name type="scientific">Anguilla anguilla</name>
    <name type="common">European freshwater eel</name>
    <name type="synonym">Muraena anguilla</name>
    <dbReference type="NCBI Taxonomy" id="7936"/>
    <lineage>
        <taxon>Eukaryota</taxon>
        <taxon>Metazoa</taxon>
        <taxon>Chordata</taxon>
        <taxon>Craniata</taxon>
        <taxon>Vertebrata</taxon>
        <taxon>Euteleostomi</taxon>
        <taxon>Actinopterygii</taxon>
        <taxon>Neopterygii</taxon>
        <taxon>Teleostei</taxon>
        <taxon>Anguilliformes</taxon>
        <taxon>Anguillidae</taxon>
        <taxon>Anguilla</taxon>
    </lineage>
</organism>
<dbReference type="EMBL" id="GBXM01021425">
    <property type="protein sequence ID" value="JAH87152.1"/>
    <property type="molecule type" value="Transcribed_RNA"/>
</dbReference>
<proteinExistence type="predicted"/>
<protein>
    <submittedName>
        <fullName evidence="2">Uncharacterized protein</fullName>
    </submittedName>
</protein>
<feature type="region of interest" description="Disordered" evidence="1">
    <location>
        <begin position="1"/>
        <end position="49"/>
    </location>
</feature>
<dbReference type="AlphaFoldDB" id="A0A0E9W9W3"/>
<reference evidence="2" key="2">
    <citation type="journal article" date="2015" name="Fish Shellfish Immunol.">
        <title>Early steps in the European eel (Anguilla anguilla)-Vibrio vulnificus interaction in the gills: Role of the RtxA13 toxin.</title>
        <authorList>
            <person name="Callol A."/>
            <person name="Pajuelo D."/>
            <person name="Ebbesson L."/>
            <person name="Teles M."/>
            <person name="MacKenzie S."/>
            <person name="Amaro C."/>
        </authorList>
    </citation>
    <scope>NUCLEOTIDE SEQUENCE</scope>
</reference>
<sequence>MQSGEEMADFAGKRKAPPESQLSPATSRHRNTRYPSQKLNDRSRGKTRVNIGLAFWSVEGAEGDRRAEK</sequence>
<accession>A0A0E9W9W3</accession>